<dbReference type="Gene3D" id="3.60.21.10">
    <property type="match status" value="1"/>
</dbReference>
<gene>
    <name evidence="7" type="ORF">W5A_11671</name>
</gene>
<evidence type="ECO:0000256" key="2">
    <source>
        <dbReference type="ARBA" id="ARBA00022519"/>
    </source>
</evidence>
<proteinExistence type="predicted"/>
<sequence>MSLNILITLLPFICFKISLKKRKVDIAVISDVHLGTYGCHAQELLSYLNSIQPEKLILNGDIIDIWQFRKRYFPKSHLKVIKKIIDLSTKGTEIVYITGNHDEMLRKFSEVRMGNIAIVDKLILNLDGKKAWFFHGDVFDASIQHAKWIAKLGGWGYDLLIYFNRMINRVLTATGREKYSLSHKIKKSVKKAVKFINDFEKAASDLAIENGYKYVICGHIHQPQLLRKVNRHGTCLYLNSGDWVENLTALEYHNKKWKLYHYQQDKLIPFVVDEELKSMNYKDLLAAITITGTRSI</sequence>
<dbReference type="CDD" id="cd07398">
    <property type="entry name" value="MPP_YbbF-LpxH"/>
    <property type="match status" value="1"/>
</dbReference>
<keyword evidence="3" id="KW-0479">Metal-binding</keyword>
<dbReference type="PATRIC" id="fig|946077.3.peg.2352"/>
<name>I0W6Z4_9FLAO</name>
<reference evidence="7 8" key="1">
    <citation type="journal article" date="2012" name="J. Bacteriol.">
        <title>Genome Sequence of the Halotolerant Bacterium Imtechella halotolerans K1T.</title>
        <authorList>
            <person name="Kumar S."/>
            <person name="Vikram S."/>
            <person name="Subramanian S."/>
            <person name="Raghava G.P."/>
            <person name="Pinnaka A.K."/>
        </authorList>
    </citation>
    <scope>NUCLEOTIDE SEQUENCE [LARGE SCALE GENOMIC DNA]</scope>
    <source>
        <strain evidence="7 8">K1</strain>
    </source>
</reference>
<dbReference type="GO" id="GO:0009245">
    <property type="term" value="P:lipid A biosynthetic process"/>
    <property type="evidence" value="ECO:0007669"/>
    <property type="project" value="TreeGrafter"/>
</dbReference>
<evidence type="ECO:0000256" key="4">
    <source>
        <dbReference type="ARBA" id="ARBA00023136"/>
    </source>
</evidence>
<dbReference type="SUPFAM" id="SSF56300">
    <property type="entry name" value="Metallo-dependent phosphatases"/>
    <property type="match status" value="1"/>
</dbReference>
<dbReference type="PANTHER" id="PTHR34990:SF2">
    <property type="entry name" value="BLL8164 PROTEIN"/>
    <property type="match status" value="1"/>
</dbReference>
<organism evidence="7 8">
    <name type="scientific">Imtechella halotolerans K1</name>
    <dbReference type="NCBI Taxonomy" id="946077"/>
    <lineage>
        <taxon>Bacteria</taxon>
        <taxon>Pseudomonadati</taxon>
        <taxon>Bacteroidota</taxon>
        <taxon>Flavobacteriia</taxon>
        <taxon>Flavobacteriales</taxon>
        <taxon>Flavobacteriaceae</taxon>
        <taxon>Imtechella</taxon>
    </lineage>
</organism>
<keyword evidence="2" id="KW-0997">Cell inner membrane</keyword>
<dbReference type="InterPro" id="IPR004843">
    <property type="entry name" value="Calcineurin-like_PHP"/>
</dbReference>
<feature type="domain" description="Calcineurin-like phosphoesterase" evidence="6">
    <location>
        <begin position="26"/>
        <end position="223"/>
    </location>
</feature>
<keyword evidence="1" id="KW-1003">Cell membrane</keyword>
<evidence type="ECO:0000313" key="7">
    <source>
        <dbReference type="EMBL" id="EID72160.1"/>
    </source>
</evidence>
<protein>
    <submittedName>
        <fullName evidence="7">Metallophosphoesterase</fullName>
    </submittedName>
</protein>
<dbReference type="AlphaFoldDB" id="I0W6Z4"/>
<evidence type="ECO:0000256" key="5">
    <source>
        <dbReference type="ARBA" id="ARBA00023211"/>
    </source>
</evidence>
<evidence type="ECO:0000259" key="6">
    <source>
        <dbReference type="Pfam" id="PF00149"/>
    </source>
</evidence>
<dbReference type="InterPro" id="IPR043461">
    <property type="entry name" value="LpxH-like"/>
</dbReference>
<comment type="caution">
    <text evidence="7">The sequence shown here is derived from an EMBL/GenBank/DDBJ whole genome shotgun (WGS) entry which is preliminary data.</text>
</comment>
<dbReference type="Proteomes" id="UP000005938">
    <property type="component" value="Unassembled WGS sequence"/>
</dbReference>
<dbReference type="STRING" id="946077.W5A_11671"/>
<dbReference type="PANTHER" id="PTHR34990">
    <property type="entry name" value="UDP-2,3-DIACYLGLUCOSAMINE HYDROLASE-RELATED"/>
    <property type="match status" value="1"/>
</dbReference>
<evidence type="ECO:0000313" key="8">
    <source>
        <dbReference type="Proteomes" id="UP000005938"/>
    </source>
</evidence>
<dbReference type="Pfam" id="PF00149">
    <property type="entry name" value="Metallophos"/>
    <property type="match status" value="1"/>
</dbReference>
<keyword evidence="4" id="KW-0472">Membrane</keyword>
<dbReference type="GO" id="GO:0008758">
    <property type="term" value="F:UDP-2,3-diacylglucosamine hydrolase activity"/>
    <property type="evidence" value="ECO:0007669"/>
    <property type="project" value="TreeGrafter"/>
</dbReference>
<dbReference type="InterPro" id="IPR029052">
    <property type="entry name" value="Metallo-depent_PP-like"/>
</dbReference>
<dbReference type="EMBL" id="AJJU01000037">
    <property type="protein sequence ID" value="EID72160.1"/>
    <property type="molecule type" value="Genomic_DNA"/>
</dbReference>
<keyword evidence="5" id="KW-0464">Manganese</keyword>
<keyword evidence="8" id="KW-1185">Reference proteome</keyword>
<evidence type="ECO:0000256" key="3">
    <source>
        <dbReference type="ARBA" id="ARBA00022723"/>
    </source>
</evidence>
<evidence type="ECO:0000256" key="1">
    <source>
        <dbReference type="ARBA" id="ARBA00022475"/>
    </source>
</evidence>
<dbReference type="GO" id="GO:0016020">
    <property type="term" value="C:membrane"/>
    <property type="evidence" value="ECO:0007669"/>
    <property type="project" value="GOC"/>
</dbReference>
<accession>I0W6Z4</accession>
<dbReference type="eggNOG" id="COG2908">
    <property type="taxonomic scope" value="Bacteria"/>
</dbReference>